<dbReference type="PANTHER" id="PTHR19384">
    <property type="entry name" value="NITRIC OXIDE SYNTHASE-RELATED"/>
    <property type="match status" value="1"/>
</dbReference>
<keyword evidence="4" id="KW-0028">Amino-acid biosynthesis</keyword>
<dbReference type="GO" id="GO:0010181">
    <property type="term" value="F:FMN binding"/>
    <property type="evidence" value="ECO:0007669"/>
    <property type="project" value="InterPro"/>
</dbReference>
<dbReference type="InterPro" id="IPR005625">
    <property type="entry name" value="PepSY-ass_TM"/>
</dbReference>
<dbReference type="Pfam" id="PF00258">
    <property type="entry name" value="Flavodoxin_1"/>
    <property type="match status" value="1"/>
</dbReference>
<dbReference type="SUPFAM" id="SSF63380">
    <property type="entry name" value="Riboflavin synthase domain-like"/>
    <property type="match status" value="1"/>
</dbReference>
<keyword evidence="5" id="KW-1133">Transmembrane helix</keyword>
<dbReference type="InterPro" id="IPR001433">
    <property type="entry name" value="OxRdtase_FAD/NAD-bd"/>
</dbReference>
<dbReference type="InterPro" id="IPR039261">
    <property type="entry name" value="FNR_nucleotide-bd"/>
</dbReference>
<evidence type="ECO:0000313" key="9">
    <source>
        <dbReference type="Proteomes" id="UP000026913"/>
    </source>
</evidence>
<dbReference type="GO" id="GO:0004783">
    <property type="term" value="F:sulfite reductase (NADPH) activity"/>
    <property type="evidence" value="ECO:0007669"/>
    <property type="project" value="TreeGrafter"/>
</dbReference>
<dbReference type="Proteomes" id="UP000026913">
    <property type="component" value="Chromosome"/>
</dbReference>
<feature type="domain" description="Flavodoxin-like" evidence="6">
    <location>
        <begin position="335"/>
        <end position="470"/>
    </location>
</feature>
<dbReference type="CDD" id="cd06201">
    <property type="entry name" value="SiR_like2"/>
    <property type="match status" value="1"/>
</dbReference>
<dbReference type="PROSITE" id="PS51384">
    <property type="entry name" value="FAD_FR"/>
    <property type="match status" value="1"/>
</dbReference>
<dbReference type="PROSITE" id="PS50902">
    <property type="entry name" value="FLAVODOXIN_LIKE"/>
    <property type="match status" value="1"/>
</dbReference>
<accession>A0A024E5Y1</accession>
<name>A0A024E5Y1_9PSED</name>
<dbReference type="InterPro" id="IPR029039">
    <property type="entry name" value="Flavoprotein-like_sf"/>
</dbReference>
<organism evidence="8 9">
    <name type="scientific">Pseudomonas mandelii JR-1</name>
    <dbReference type="NCBI Taxonomy" id="1147786"/>
    <lineage>
        <taxon>Bacteria</taxon>
        <taxon>Pseudomonadati</taxon>
        <taxon>Pseudomonadota</taxon>
        <taxon>Gammaproteobacteria</taxon>
        <taxon>Pseudomonadales</taxon>
        <taxon>Pseudomonadaceae</taxon>
        <taxon>Pseudomonas</taxon>
    </lineage>
</organism>
<dbReference type="Gene3D" id="2.40.30.10">
    <property type="entry name" value="Translation factors"/>
    <property type="match status" value="1"/>
</dbReference>
<gene>
    <name evidence="8" type="ORF">OU5_0916</name>
</gene>
<evidence type="ECO:0000259" key="7">
    <source>
        <dbReference type="PROSITE" id="PS51384"/>
    </source>
</evidence>
<feature type="domain" description="FAD-binding FR-type" evidence="7">
    <location>
        <begin position="486"/>
        <end position="589"/>
    </location>
</feature>
<evidence type="ECO:0000256" key="4">
    <source>
        <dbReference type="ARBA" id="ARBA00023192"/>
    </source>
</evidence>
<keyword evidence="5" id="KW-0812">Transmembrane</keyword>
<dbReference type="GO" id="GO:0050660">
    <property type="term" value="F:flavin adenine dinucleotide binding"/>
    <property type="evidence" value="ECO:0007669"/>
    <property type="project" value="TreeGrafter"/>
</dbReference>
<dbReference type="SUPFAM" id="SSF52343">
    <property type="entry name" value="Ferredoxin reductase-like, C-terminal NADP-linked domain"/>
    <property type="match status" value="1"/>
</dbReference>
<dbReference type="InterPro" id="IPR008254">
    <property type="entry name" value="Flavodoxin/NO_synth"/>
</dbReference>
<feature type="transmembrane region" description="Helical" evidence="5">
    <location>
        <begin position="173"/>
        <end position="196"/>
    </location>
</feature>
<evidence type="ECO:0000256" key="1">
    <source>
        <dbReference type="ARBA" id="ARBA00001917"/>
    </source>
</evidence>
<feature type="transmembrane region" description="Helical" evidence="5">
    <location>
        <begin position="123"/>
        <end position="144"/>
    </location>
</feature>
<dbReference type="InterPro" id="IPR017938">
    <property type="entry name" value="Riboflavin_synthase-like_b-brl"/>
</dbReference>
<proteinExistence type="predicted"/>
<evidence type="ECO:0000256" key="2">
    <source>
        <dbReference type="ARBA" id="ARBA00022630"/>
    </source>
</evidence>
<dbReference type="GO" id="GO:0005829">
    <property type="term" value="C:cytosol"/>
    <property type="evidence" value="ECO:0007669"/>
    <property type="project" value="TreeGrafter"/>
</dbReference>
<keyword evidence="5" id="KW-0472">Membrane</keyword>
<dbReference type="SUPFAM" id="SSF52218">
    <property type="entry name" value="Flavoproteins"/>
    <property type="match status" value="1"/>
</dbReference>
<dbReference type="RefSeq" id="WP_010459353.1">
    <property type="nucleotide sequence ID" value="NZ_CP005960.1"/>
</dbReference>
<feature type="transmembrane region" description="Helical" evidence="5">
    <location>
        <begin position="289"/>
        <end position="315"/>
    </location>
</feature>
<evidence type="ECO:0000313" key="8">
    <source>
        <dbReference type="EMBL" id="AHZ67995.1"/>
    </source>
</evidence>
<evidence type="ECO:0000256" key="5">
    <source>
        <dbReference type="SAM" id="Phobius"/>
    </source>
</evidence>
<keyword evidence="3" id="KW-0288">FMN</keyword>
<dbReference type="Pfam" id="PF00175">
    <property type="entry name" value="NAD_binding_1"/>
    <property type="match status" value="1"/>
</dbReference>
<sequence length="726" mass="78334">MLRQSHSLSGLIAALLVMLLAISGAILSVDPALERLHSTPTAAGQLNVGQLAGRVANHFPGVEQIQRTASGTVIVYYNQNGQAGAETVDPLTGEGLAPYAPSAFTRWVKELHRSMFLGTPGHGVSGVGALFMLMLSVSGALLLARRLGGWRNLLRPLRGTFNQRWHAEVGRMALLGLLLSALSGLYMSATTFGFIADGSQNEPAFPAHVSAGPALPVASLQALQATDLNDLRELVYPSSGNPKDVFSLRTAQGDGYVDQASGALLSYQAHDSMHNLYELIYQLHTGEGLWWLGLPLGLCALCVPLMSVTGLLLWWRRRKASPNIRHNSPAHSADSVILVGSENNSTWGFAKTLHDALHLAGHRVHSAAMNQYANDYRSAQRVIILTATHGDGDAPASASQFMARLAKTGLKPGLPFAVLGFGDRQFAQFCQFAHQVQDAMLQAGGSPLLGLETVNRQSSQEFARWGHALGDVLKHDLTLVHAPQRPQTRPLLLTERIVYGEQVNAPTHVLRFKAPGALPDFLAGDLVGIVPPGSPIPRFYSLASGSQDGVLEICVRKHNGGVCSEFLHGLDIGASIEAFIQPNPQFRPASGTHPVILIGAGTGIGPLAGFIRNNTAHHPMHLYWGGRNPASDFLYEPQLKQYLADRRLTALRAAFSQVQDRCYVQDRLIGDAQALRRLIEKGAQVLVCGSREMAKGVMHALDEVLAPLNLTVLTLKAQGRYREDVY</sequence>
<evidence type="ECO:0000256" key="3">
    <source>
        <dbReference type="ARBA" id="ARBA00022643"/>
    </source>
</evidence>
<dbReference type="AlphaFoldDB" id="A0A024E5Y1"/>
<keyword evidence="4" id="KW-0198">Cysteine biosynthesis</keyword>
<dbReference type="HOGENOM" id="CLU_001570_17_4_6"/>
<protein>
    <submittedName>
        <fullName evidence="8">Oxidoreductase FAD/NAD(P)-binding subunit</fullName>
    </submittedName>
</protein>
<dbReference type="PRINTS" id="PR00371">
    <property type="entry name" value="FPNCR"/>
</dbReference>
<dbReference type="Pfam" id="PF03929">
    <property type="entry name" value="PepSY_TM"/>
    <property type="match status" value="1"/>
</dbReference>
<dbReference type="KEGG" id="pman:OU5_0916"/>
<comment type="cofactor">
    <cofactor evidence="1">
        <name>FMN</name>
        <dbReference type="ChEBI" id="CHEBI:58210"/>
    </cofactor>
</comment>
<dbReference type="Gene3D" id="3.40.50.360">
    <property type="match status" value="1"/>
</dbReference>
<dbReference type="PANTHER" id="PTHR19384:SF128">
    <property type="entry name" value="NADPH OXIDOREDUCTASE A"/>
    <property type="match status" value="1"/>
</dbReference>
<dbReference type="GO" id="GO:0016655">
    <property type="term" value="F:oxidoreductase activity, acting on NAD(P)H, quinone or similar compound as acceptor"/>
    <property type="evidence" value="ECO:0007669"/>
    <property type="project" value="UniProtKB-ARBA"/>
</dbReference>
<reference evidence="8 9" key="1">
    <citation type="journal article" date="2012" name="J. Bacteriol.">
        <title>Genome sequence of cold-adapted Pseudomonas mandelii strain JR-1.</title>
        <authorList>
            <person name="Jang S.H."/>
            <person name="Kim J."/>
            <person name="Kim J."/>
            <person name="Hong S."/>
            <person name="Lee C."/>
        </authorList>
    </citation>
    <scope>NUCLEOTIDE SEQUENCE [LARGE SCALE GENOMIC DNA]</scope>
    <source>
        <strain evidence="8 9">JR-1</strain>
    </source>
</reference>
<dbReference type="Gene3D" id="3.40.50.80">
    <property type="entry name" value="Nucleotide-binding domain of ferredoxin-NADP reductase (FNR) module"/>
    <property type="match status" value="1"/>
</dbReference>
<evidence type="ECO:0000259" key="6">
    <source>
        <dbReference type="PROSITE" id="PS50902"/>
    </source>
</evidence>
<keyword evidence="2" id="KW-0285">Flavoprotein</keyword>
<dbReference type="EMBL" id="CP005960">
    <property type="protein sequence ID" value="AHZ67995.1"/>
    <property type="molecule type" value="Genomic_DNA"/>
</dbReference>
<dbReference type="InterPro" id="IPR001709">
    <property type="entry name" value="Flavoprot_Pyr_Nucl_cyt_Rdtase"/>
</dbReference>
<dbReference type="InterPro" id="IPR017927">
    <property type="entry name" value="FAD-bd_FR_type"/>
</dbReference>
<dbReference type="OrthoDB" id="9816402at2"/>